<dbReference type="EMBL" id="NDHI03003519">
    <property type="protein sequence ID" value="PNJ28452.1"/>
    <property type="molecule type" value="Genomic_DNA"/>
</dbReference>
<reference evidence="7" key="2">
    <citation type="submission" date="2017-12" db="EMBL/GenBank/DDBJ databases">
        <title>High-resolution comparative analysis of great ape genomes.</title>
        <authorList>
            <person name="Pollen A."/>
            <person name="Hastie A."/>
            <person name="Hormozdiari F."/>
            <person name="Dougherty M."/>
            <person name="Liu R."/>
            <person name="Chaisson M."/>
            <person name="Hoppe E."/>
            <person name="Hill C."/>
            <person name="Pang A."/>
            <person name="Hillier L."/>
            <person name="Baker C."/>
            <person name="Armstrong J."/>
            <person name="Shendure J."/>
            <person name="Paten B."/>
            <person name="Wilson R."/>
            <person name="Chao H."/>
            <person name="Schneider V."/>
            <person name="Ventura M."/>
            <person name="Kronenberg Z."/>
            <person name="Murali S."/>
            <person name="Gordon D."/>
            <person name="Cantsilieris S."/>
            <person name="Munson K."/>
            <person name="Nelson B."/>
            <person name="Raja A."/>
            <person name="Underwood J."/>
            <person name="Diekhans M."/>
            <person name="Fiddes I."/>
            <person name="Haussler D."/>
            <person name="Eichler E."/>
        </authorList>
    </citation>
    <scope>NUCLEOTIDE SEQUENCE [LARGE SCALE GENOMIC DNA]</scope>
    <source>
        <strain evidence="7">Susie</strain>
    </source>
</reference>
<dbReference type="GO" id="GO:0005739">
    <property type="term" value="C:mitochondrion"/>
    <property type="evidence" value="ECO:0007669"/>
    <property type="project" value="Ensembl"/>
</dbReference>
<dbReference type="CDD" id="cd23767">
    <property type="entry name" value="IQCD"/>
    <property type="match status" value="4"/>
</dbReference>
<dbReference type="FunFam" id="1.20.5.190:FF:000041">
    <property type="entry name" value="IQ motif containing N"/>
    <property type="match status" value="1"/>
</dbReference>
<sequence length="1369" mass="147413">MTLQGRADLSGNQGNAAGRPATVHKPVVTQWAVHPSAPAHPSPPDKMEKAPPQPQHEGLKSKEHLPQQAAEAKTASRRIPRLRAVVESQAFKNILVDEMDMMHARAATLIQANWRGYWLRQKLISQMMAAKAIQEAWQRFNKRHILHSSKPLVKKMRAEEGDIPYHAPQQVRFQHPEENRLLSPPIMVNKETQFPSCDNLVLCRPQLSPLLQPPAAQGTPEPCVQVPHAAGVRGLAFLPHQTVTIRFPCPVSLDAKCQPCLLTRTIRSTCLVHIEGDSVKTKRVTARTNKAGAPETPLSRRYDQAVTGPSRAQTQGPVKAETPKAKAPFQICPGPMITKTLLQTYPVVSVTLPQTYPASTTTTTPPKTSPVPKVTVTKTPAQMYPGPTVTKTAPHTYPMPTMTKIQVHPTASRTGTPRQTCPVTITAKNQPQVSLLASIVKSLPQVCPGPAMAKTPSHTHPVATPARNPLQTCLAATMSKTSSQMSPVGVTKPSPQTRLAAMITKTPAQLRSVATILKTLCLASPTAANVKAPPQAAVAAGTPDTPGSIHENPSKAKATVNVKQAAEVVKASSASCLAEGKIRCLAQPHPGTGVPRAPAKLPLEAEKIKTGPQKQVKKDMAFKTSVAVEMAGAPSWTKVAEEGDKPPHMYVPVDTAVTLPRGQPAAPLTKASSQRHPPCLSQRPLAAPLTKASSQGHLPTELTKTPSLAHLVTCLSKMHSQAHLATGAMKVQSQAPLATCLNKTQSRGQPITDITKCLIPVHQAADLSSNTHSQVLLTGSKVSNHACQHLGGLSTPPWAKPEDRWTQPQPHRHVPGKTTQGGPCPAVCEVQGMLVPLMAPTGHSTCNVESWGDSRATHAQPSMPGQAVPCQEDTVGSLLASLCAEVAGVLASQEDLCTLLAKALSQGEVWAALNQALSKEVLGATVTKALPQSMLSMALVKALSWSELRLTLSRALSRGELRAELTKVTQGKLAEVLSKALTEEEWAALSQALCQGELGALLSQSWCRVALRTGTILPKATLKSTGSGVTKTPAPAEVACRRSPSAAWGPSLGPVRPQTSKGPTDTGVASGQSWNRVWEPARGAAPWDTRRNKAVVHPRWSGEPMMSMQAAEEIRILAVITIQAGVRGYLARRRIRVWHRGATVIQATWRGYRVRRNLAHLCRATTIIQAAWRGYSTRRDQARHWQMLHSVTWVELGGRAEVMSDRSWFQDGRARTVSDHRCFQSCQAHACGVCHSLSSRIGSPPSVVMLVGSSPRTCHTCGRTQPTRVVQGMGRGAGGPGAVSLSSAYQQAAPSPRQPHRQDKAATAIQSAWRGFKIRRQMRQQQMAAKMVQATWRGHHTRSCLKNTEALLGPADPWDSSRYTHWPGI</sequence>
<feature type="region of interest" description="Disordered" evidence="6">
    <location>
        <begin position="378"/>
        <end position="398"/>
    </location>
</feature>
<dbReference type="InterPro" id="IPR027417">
    <property type="entry name" value="P-loop_NTPase"/>
</dbReference>
<dbReference type="FunFam" id="1.20.5.190:FF:000021">
    <property type="entry name" value="IQ motif containing N"/>
    <property type="match status" value="1"/>
</dbReference>
<dbReference type="Proteomes" id="UP000001595">
    <property type="component" value="Chromosome 19"/>
</dbReference>
<evidence type="ECO:0000313" key="7">
    <source>
        <dbReference type="EMBL" id="PNJ28452.1"/>
    </source>
</evidence>
<keyword evidence="2" id="KW-0677">Repeat</keyword>
<dbReference type="InterPro" id="IPR000048">
    <property type="entry name" value="IQ_motif_EF-hand-BS"/>
</dbReference>
<dbReference type="HOGENOM" id="CLU_008587_0_0_1"/>
<dbReference type="eggNOG" id="ENOG502SCUX">
    <property type="taxonomic scope" value="Eukaryota"/>
</dbReference>
<feature type="region of interest" description="Disordered" evidence="6">
    <location>
        <begin position="1"/>
        <end position="76"/>
    </location>
</feature>
<dbReference type="FunFam" id="1.20.5.190:FF:000036">
    <property type="entry name" value="IQ motif containing N"/>
    <property type="match status" value="1"/>
</dbReference>
<reference evidence="8" key="3">
    <citation type="submission" date="2025-05" db="UniProtKB">
        <authorList>
            <consortium name="Ensembl"/>
        </authorList>
    </citation>
    <scope>IDENTIFICATION</scope>
</reference>
<evidence type="ECO:0000256" key="6">
    <source>
        <dbReference type="SAM" id="MobiDB-lite"/>
    </source>
</evidence>
<dbReference type="Gene3D" id="1.20.5.190">
    <property type="match status" value="3"/>
</dbReference>
<evidence type="ECO:0000313" key="9">
    <source>
        <dbReference type="Proteomes" id="UP000001595"/>
    </source>
</evidence>
<organism evidence="8 9">
    <name type="scientific">Pongo abelii</name>
    <name type="common">Sumatran orangutan</name>
    <name type="synonym">Pongo pygmaeus abelii</name>
    <dbReference type="NCBI Taxonomy" id="9601"/>
    <lineage>
        <taxon>Eukaryota</taxon>
        <taxon>Metazoa</taxon>
        <taxon>Chordata</taxon>
        <taxon>Craniata</taxon>
        <taxon>Vertebrata</taxon>
        <taxon>Euteleostomi</taxon>
        <taxon>Mammalia</taxon>
        <taxon>Eutheria</taxon>
        <taxon>Euarchontoglires</taxon>
        <taxon>Primates</taxon>
        <taxon>Haplorrhini</taxon>
        <taxon>Catarrhini</taxon>
        <taxon>Hominidae</taxon>
        <taxon>Pongo</taxon>
    </lineage>
</organism>
<gene>
    <name evidence="8" type="primary">IQCN</name>
    <name evidence="7" type="ORF">CR201_G0037383</name>
</gene>
<evidence type="ECO:0000256" key="3">
    <source>
        <dbReference type="ARBA" id="ARBA00057744"/>
    </source>
</evidence>
<evidence type="ECO:0000256" key="5">
    <source>
        <dbReference type="ARBA" id="ARBA00070684"/>
    </source>
</evidence>
<dbReference type="PANTHER" id="PTHR22590:SF2">
    <property type="entry name" value="IQ DOMAIN-CONTAINING PROTEIN N"/>
    <property type="match status" value="1"/>
</dbReference>
<dbReference type="SUPFAM" id="SSF52540">
    <property type="entry name" value="P-loop containing nucleoside triphosphate hydrolases"/>
    <property type="match status" value="2"/>
</dbReference>
<protein>
    <recommendedName>
        <fullName evidence="5">IQ domain-containing protein N</fullName>
    </recommendedName>
</protein>
<feature type="region of interest" description="Disordered" evidence="6">
    <location>
        <begin position="1041"/>
        <end position="1071"/>
    </location>
</feature>
<feature type="compositionally biased region" description="Polar residues" evidence="6">
    <location>
        <begin position="1057"/>
        <end position="1071"/>
    </location>
</feature>
<comment type="function">
    <text evidence="3">Essential for spermiogenesis and fertilization. May be required for manchette assembly in elongating spermatids.</text>
</comment>
<dbReference type="GO" id="GO:0007286">
    <property type="term" value="P:spermatid development"/>
    <property type="evidence" value="ECO:0007669"/>
    <property type="project" value="Ensembl"/>
</dbReference>
<accession>A0A2J8T610</accession>
<dbReference type="PANTHER" id="PTHR22590">
    <property type="entry name" value="MYOSIN MOTOR DOMAIN-CONTAINING PROTEIN"/>
    <property type="match status" value="1"/>
</dbReference>
<evidence type="ECO:0000256" key="4">
    <source>
        <dbReference type="ARBA" id="ARBA00063186"/>
    </source>
</evidence>
<dbReference type="OMA" id="ITAKHQP"/>
<keyword evidence="1" id="KW-0217">Developmental protein</keyword>
<dbReference type="AlphaFoldDB" id="H2NY30"/>
<comment type="subunit">
    <text evidence="4">Interacts with calmodulin.</text>
</comment>
<name>H2NY30_PONAB</name>
<dbReference type="Pfam" id="PF00612">
    <property type="entry name" value="IQ"/>
    <property type="match status" value="6"/>
</dbReference>
<proteinExistence type="predicted"/>
<accession>H2NY30</accession>
<dbReference type="InterPro" id="IPR052318">
    <property type="entry name" value="CellDiv_DevSignal_Domain"/>
</dbReference>
<evidence type="ECO:0000313" key="8">
    <source>
        <dbReference type="Ensembl" id="ENSPPYP00000010907.2"/>
    </source>
</evidence>
<evidence type="ECO:0000256" key="2">
    <source>
        <dbReference type="ARBA" id="ARBA00022737"/>
    </source>
</evidence>
<keyword evidence="9" id="KW-1185">Reference proteome</keyword>
<feature type="region of interest" description="Disordered" evidence="6">
    <location>
        <begin position="301"/>
        <end position="322"/>
    </location>
</feature>
<feature type="region of interest" description="Disordered" evidence="6">
    <location>
        <begin position="793"/>
        <end position="820"/>
    </location>
</feature>
<dbReference type="SMART" id="SM00015">
    <property type="entry name" value="IQ"/>
    <property type="match status" value="6"/>
</dbReference>
<dbReference type="GeneTree" id="ENSGT00940000156018"/>
<reference evidence="8 9" key="1">
    <citation type="submission" date="2008-02" db="EMBL/GenBank/DDBJ databases">
        <title>A 6x draft sequence assembly of the Pongo pygmaeus abelii genome.</title>
        <authorList>
            <person name="Wilson R.K."/>
            <person name="Mardis E."/>
        </authorList>
    </citation>
    <scope>NUCLEOTIDE SEQUENCE [LARGE SCALE GENOMIC DNA]</scope>
</reference>
<evidence type="ECO:0000256" key="1">
    <source>
        <dbReference type="ARBA" id="ARBA00022473"/>
    </source>
</evidence>
<dbReference type="PROSITE" id="PS50096">
    <property type="entry name" value="IQ"/>
    <property type="match status" value="6"/>
</dbReference>
<dbReference type="Ensembl" id="ENSPPYT00000011331.2">
    <property type="protein sequence ID" value="ENSPPYP00000010907.2"/>
    <property type="gene ID" value="ENSPPYG00000009735.2"/>
</dbReference>